<keyword evidence="3" id="KW-0489">Methyltransferase</keyword>
<dbReference type="SUPFAM" id="SSF82199">
    <property type="entry name" value="SET domain"/>
    <property type="match status" value="1"/>
</dbReference>
<dbReference type="EMBL" id="CAMXCT030006346">
    <property type="protein sequence ID" value="CAL4801766.1"/>
    <property type="molecule type" value="Genomic_DNA"/>
</dbReference>
<name>A0A9P1DQ77_9DINO</name>
<accession>A0A9P1DQ77</accession>
<organism evidence="2">
    <name type="scientific">Cladocopium goreaui</name>
    <dbReference type="NCBI Taxonomy" id="2562237"/>
    <lineage>
        <taxon>Eukaryota</taxon>
        <taxon>Sar</taxon>
        <taxon>Alveolata</taxon>
        <taxon>Dinophyceae</taxon>
        <taxon>Suessiales</taxon>
        <taxon>Symbiodiniaceae</taxon>
        <taxon>Cladocopium</taxon>
    </lineage>
</organism>
<dbReference type="Gene3D" id="1.25.40.10">
    <property type="entry name" value="Tetratricopeptide repeat domain"/>
    <property type="match status" value="1"/>
</dbReference>
<reference evidence="2" key="1">
    <citation type="submission" date="2022-10" db="EMBL/GenBank/DDBJ databases">
        <authorList>
            <person name="Chen Y."/>
            <person name="Dougan E. K."/>
            <person name="Chan C."/>
            <person name="Rhodes N."/>
            <person name="Thang M."/>
        </authorList>
    </citation>
    <scope>NUCLEOTIDE SEQUENCE</scope>
</reference>
<dbReference type="PANTHER" id="PTHR47643">
    <property type="entry name" value="TPR DOMAIN PROTEIN (AFU_ORTHOLOGUE AFUA_5G12710)"/>
    <property type="match status" value="1"/>
</dbReference>
<dbReference type="PANTHER" id="PTHR47643:SF2">
    <property type="entry name" value="TPR DOMAIN PROTEIN (AFU_ORTHOLOGUE AFUA_5G12710)"/>
    <property type="match status" value="1"/>
</dbReference>
<dbReference type="PROSITE" id="PS50280">
    <property type="entry name" value="SET"/>
    <property type="match status" value="1"/>
</dbReference>
<comment type="caution">
    <text evidence="2">The sequence shown here is derived from an EMBL/GenBank/DDBJ whole genome shotgun (WGS) entry which is preliminary data.</text>
</comment>
<dbReference type="AlphaFoldDB" id="A0A9P1DQ77"/>
<dbReference type="InterPro" id="IPR011990">
    <property type="entry name" value="TPR-like_helical_dom_sf"/>
</dbReference>
<dbReference type="OrthoDB" id="1028014at2759"/>
<reference evidence="3 4" key="2">
    <citation type="submission" date="2024-05" db="EMBL/GenBank/DDBJ databases">
        <authorList>
            <person name="Chen Y."/>
            <person name="Shah S."/>
            <person name="Dougan E. K."/>
            <person name="Thang M."/>
            <person name="Chan C."/>
        </authorList>
    </citation>
    <scope>NUCLEOTIDE SEQUENCE [LARGE SCALE GENOMIC DNA]</scope>
</reference>
<evidence type="ECO:0000313" key="3">
    <source>
        <dbReference type="EMBL" id="CAL4801766.1"/>
    </source>
</evidence>
<dbReference type="GO" id="GO:0032259">
    <property type="term" value="P:methylation"/>
    <property type="evidence" value="ECO:0007669"/>
    <property type="project" value="UniProtKB-KW"/>
</dbReference>
<dbReference type="Pfam" id="PF00856">
    <property type="entry name" value="SET"/>
    <property type="match status" value="1"/>
</dbReference>
<protein>
    <submittedName>
        <fullName evidence="3">N-lysine methyltransferase SMYD2-B</fullName>
    </submittedName>
</protein>
<dbReference type="GO" id="GO:0008168">
    <property type="term" value="F:methyltransferase activity"/>
    <property type="evidence" value="ECO:0007669"/>
    <property type="project" value="UniProtKB-KW"/>
</dbReference>
<dbReference type="EMBL" id="CAMXCT020006346">
    <property type="protein sequence ID" value="CAL1167829.1"/>
    <property type="molecule type" value="Genomic_DNA"/>
</dbReference>
<dbReference type="InterPro" id="IPR001214">
    <property type="entry name" value="SET_dom"/>
</dbReference>
<dbReference type="CDD" id="cd20071">
    <property type="entry name" value="SET_SMYD"/>
    <property type="match status" value="1"/>
</dbReference>
<dbReference type="InterPro" id="IPR046341">
    <property type="entry name" value="SET_dom_sf"/>
</dbReference>
<dbReference type="Proteomes" id="UP001152797">
    <property type="component" value="Unassembled WGS sequence"/>
</dbReference>
<evidence type="ECO:0000313" key="4">
    <source>
        <dbReference type="Proteomes" id="UP001152797"/>
    </source>
</evidence>
<sequence>MARSAVYDHTLVTIFNAIKVCEQISQTPATPATVATPAPTVTQVDWIQFHGGNGGFHLDTNTKPKSYVGPIAVHEFEGRGLGLVATRKITAGDVLLIEDAFAMSSTCGALISQATAELARTCCNKFAVATPLEMSAFWCLHSQSDCQNPNWKEIGRRKTIFEEYLAHLHAGEIHNNSMQSRYVPKPCLEKQDKAVASIVSSNSRKTEHWNAWTLLLDESESLGGLWLAASLFNHSCLGNVVINYGSSKECGSTLVARAATTIETGEELLHTYVYPFDTVHERQKKLQHIYGFHCCCARCALEAPHALVASQLADRLESELQKFSAARGKGINGRNDMAKIVKMIRSVLASVDKAAEDLSAGLRRLWRSQFLWGDHGLAMAAQEAGLFQEAVDAFRNCVSLVAMVAPSSEYELKYRMMLTQSLSRWALSAPASNLPSADDLKEALKHAEEAHNRLYGGGGRHFVCRMKKRLEDVYAALRRLQS</sequence>
<proteinExistence type="predicted"/>
<gene>
    <name evidence="2" type="ORF">C1SCF055_LOCUS39356</name>
</gene>
<evidence type="ECO:0000259" key="1">
    <source>
        <dbReference type="PROSITE" id="PS50280"/>
    </source>
</evidence>
<feature type="domain" description="SET" evidence="1">
    <location>
        <begin position="69"/>
        <end position="273"/>
    </location>
</feature>
<dbReference type="EMBL" id="CAMXCT010006346">
    <property type="protein sequence ID" value="CAI4014454.1"/>
    <property type="molecule type" value="Genomic_DNA"/>
</dbReference>
<evidence type="ECO:0000313" key="2">
    <source>
        <dbReference type="EMBL" id="CAI4014454.1"/>
    </source>
</evidence>
<keyword evidence="4" id="KW-1185">Reference proteome</keyword>
<keyword evidence="3" id="KW-0808">Transferase</keyword>
<dbReference type="InterPro" id="IPR053209">
    <property type="entry name" value="Gramillin-biosynth_MTr"/>
</dbReference>
<dbReference type="Gene3D" id="2.170.270.10">
    <property type="entry name" value="SET domain"/>
    <property type="match status" value="1"/>
</dbReference>